<name>A0A8B3S1X7_9EURY</name>
<evidence type="ECO:0000256" key="1">
    <source>
        <dbReference type="SAM" id="Phobius"/>
    </source>
</evidence>
<sequence length="265" mass="30110">MAVDKMRSWFQPANNQPFSYIILVALAELLIAHYHTGMGLALHIITLFALFTHAAFLHHKEKERAQLLTVMAMAPLIRIASLYTPLSSFHFIHWFLILSIPLFSCAFTIILVQHLHAQDIGLVFNFRKLHIQLAIASTGILFGIIEYFILHPHPLVIDLSFRSLAAPILIMFVCTGFLEEMIFRGIIQHNAVKYFNDNIGIFFTATLFAVMHIGNLSLIDVVFVFFVGYFYGYAVKFTRSIIGVSISHGLTNIILFLIMPLVWTV</sequence>
<dbReference type="EMBL" id="RPGO01000031">
    <property type="protein sequence ID" value="RZB29163.1"/>
    <property type="molecule type" value="Genomic_DNA"/>
</dbReference>
<feature type="transmembrane region" description="Helical" evidence="1">
    <location>
        <begin position="159"/>
        <end position="178"/>
    </location>
</feature>
<feature type="transmembrane region" description="Helical" evidence="1">
    <location>
        <begin position="199"/>
        <end position="229"/>
    </location>
</feature>
<proteinExistence type="predicted"/>
<evidence type="ECO:0000259" key="2">
    <source>
        <dbReference type="Pfam" id="PF02517"/>
    </source>
</evidence>
<accession>A0A8B3S1X7</accession>
<keyword evidence="1" id="KW-0472">Membrane</keyword>
<feature type="transmembrane region" description="Helical" evidence="1">
    <location>
        <begin position="133"/>
        <end position="153"/>
    </location>
</feature>
<feature type="transmembrane region" description="Helical" evidence="1">
    <location>
        <begin position="91"/>
        <end position="112"/>
    </location>
</feature>
<gene>
    <name evidence="3" type="ORF">AEth_01420</name>
</gene>
<dbReference type="InterPro" id="IPR003675">
    <property type="entry name" value="Rce1/LyrA-like_dom"/>
</dbReference>
<organism evidence="3 4">
    <name type="scientific">Candidatus Argoarchaeum ethanivorans</name>
    <dbReference type="NCBI Taxonomy" id="2608793"/>
    <lineage>
        <taxon>Archaea</taxon>
        <taxon>Methanobacteriati</taxon>
        <taxon>Methanobacteriota</taxon>
        <taxon>Stenosarchaea group</taxon>
        <taxon>Methanomicrobia</taxon>
        <taxon>Methanosarcinales</taxon>
        <taxon>Methanosarcinales incertae sedis</taxon>
        <taxon>GOM Arc I cluster</taxon>
        <taxon>Candidatus Argoarchaeum</taxon>
    </lineage>
</organism>
<reference evidence="4" key="1">
    <citation type="submission" date="2019-01" db="EMBL/GenBank/DDBJ databases">
        <title>Anaerobic oxidation of ethane by archaea from a marine hydrocarbon seep.</title>
        <authorList>
            <person name="Musat F."/>
        </authorList>
    </citation>
    <scope>NUCLEOTIDE SEQUENCE [LARGE SCALE GENOMIC DNA]</scope>
</reference>
<keyword evidence="1" id="KW-1133">Transmembrane helix</keyword>
<feature type="transmembrane region" description="Helical" evidence="1">
    <location>
        <begin position="17"/>
        <end position="34"/>
    </location>
</feature>
<feature type="transmembrane region" description="Helical" evidence="1">
    <location>
        <begin position="241"/>
        <end position="263"/>
    </location>
</feature>
<feature type="domain" description="CAAX prenyl protease 2/Lysostaphin resistance protein A-like" evidence="2">
    <location>
        <begin position="164"/>
        <end position="254"/>
    </location>
</feature>
<dbReference type="Proteomes" id="UP000291831">
    <property type="component" value="Unassembled WGS sequence"/>
</dbReference>
<evidence type="ECO:0000313" key="4">
    <source>
        <dbReference type="Proteomes" id="UP000291831"/>
    </source>
</evidence>
<dbReference type="GO" id="GO:0080120">
    <property type="term" value="P:CAAX-box protein maturation"/>
    <property type="evidence" value="ECO:0007669"/>
    <property type="project" value="UniProtKB-ARBA"/>
</dbReference>
<dbReference type="Pfam" id="PF02517">
    <property type="entry name" value="Rce1-like"/>
    <property type="match status" value="1"/>
</dbReference>
<dbReference type="AlphaFoldDB" id="A0A8B3S1X7"/>
<dbReference type="GO" id="GO:0004175">
    <property type="term" value="F:endopeptidase activity"/>
    <property type="evidence" value="ECO:0007669"/>
    <property type="project" value="UniProtKB-ARBA"/>
</dbReference>
<evidence type="ECO:0000313" key="3">
    <source>
        <dbReference type="EMBL" id="RZB29163.1"/>
    </source>
</evidence>
<keyword evidence="1" id="KW-0812">Transmembrane</keyword>
<comment type="caution">
    <text evidence="3">The sequence shown here is derived from an EMBL/GenBank/DDBJ whole genome shotgun (WGS) entry which is preliminary data.</text>
</comment>
<protein>
    <recommendedName>
        <fullName evidence="2">CAAX prenyl protease 2/Lysostaphin resistance protein A-like domain-containing protein</fullName>
    </recommendedName>
</protein>